<gene>
    <name evidence="1" type="ORF">Cboi01_000167900</name>
</gene>
<protein>
    <submittedName>
        <fullName evidence="1">Unnamed protein product</fullName>
    </submittedName>
</protein>
<dbReference type="Proteomes" id="UP001165101">
    <property type="component" value="Unassembled WGS sequence"/>
</dbReference>
<accession>A0ACB5TJN6</accession>
<evidence type="ECO:0000313" key="1">
    <source>
        <dbReference type="EMBL" id="GME90073.1"/>
    </source>
</evidence>
<proteinExistence type="predicted"/>
<keyword evidence="2" id="KW-1185">Reference proteome</keyword>
<evidence type="ECO:0000313" key="2">
    <source>
        <dbReference type="Proteomes" id="UP001165101"/>
    </source>
</evidence>
<comment type="caution">
    <text evidence="1">The sequence shown here is derived from an EMBL/GenBank/DDBJ whole genome shotgun (WGS) entry which is preliminary data.</text>
</comment>
<reference evidence="1" key="1">
    <citation type="submission" date="2023-04" db="EMBL/GenBank/DDBJ databases">
        <title>Candida boidinii NBRC 1967.</title>
        <authorList>
            <person name="Ichikawa N."/>
            <person name="Sato H."/>
            <person name="Tonouchi N."/>
        </authorList>
    </citation>
    <scope>NUCLEOTIDE SEQUENCE</scope>
    <source>
        <strain evidence="1">NBRC 1967</strain>
    </source>
</reference>
<organism evidence="1 2">
    <name type="scientific">Candida boidinii</name>
    <name type="common">Yeast</name>
    <dbReference type="NCBI Taxonomy" id="5477"/>
    <lineage>
        <taxon>Eukaryota</taxon>
        <taxon>Fungi</taxon>
        <taxon>Dikarya</taxon>
        <taxon>Ascomycota</taxon>
        <taxon>Saccharomycotina</taxon>
        <taxon>Pichiomycetes</taxon>
        <taxon>Pichiales</taxon>
        <taxon>Pichiaceae</taxon>
        <taxon>Ogataea</taxon>
        <taxon>Ogataea/Candida clade</taxon>
    </lineage>
</organism>
<name>A0ACB5TJN6_CANBO</name>
<dbReference type="EMBL" id="BSXV01000661">
    <property type="protein sequence ID" value="GME90073.1"/>
    <property type="molecule type" value="Genomic_DNA"/>
</dbReference>
<sequence>MSNIQNISIPTPSGNEDFSALQNVQLQQQYQQGPQQPKTGSAEYYFNKTSEYMSEHPVITGVGIFAFAYVAAGIYQKLAPGAGAKGFAKGGFGAKMSAKEALEILDLKEVNLSKTKLKENHRRIMLLNHPDKGGSPFLATKINEAKDFLEKRGGLKK</sequence>